<dbReference type="GO" id="GO:0032259">
    <property type="term" value="P:methylation"/>
    <property type="evidence" value="ECO:0007669"/>
    <property type="project" value="UniProtKB-KW"/>
</dbReference>
<dbReference type="InterPro" id="IPR035996">
    <property type="entry name" value="4pyrrol_Methylase_sf"/>
</dbReference>
<evidence type="ECO:0000313" key="8">
    <source>
        <dbReference type="Proteomes" id="UP000320791"/>
    </source>
</evidence>
<dbReference type="PIRSF" id="PIRSF036428">
    <property type="entry name" value="CobL"/>
    <property type="match status" value="1"/>
</dbReference>
<proteinExistence type="predicted"/>
<evidence type="ECO:0000256" key="3">
    <source>
        <dbReference type="ARBA" id="ARBA00022603"/>
    </source>
</evidence>
<dbReference type="SUPFAM" id="SSF53790">
    <property type="entry name" value="Tetrapyrrole methylase"/>
    <property type="match status" value="1"/>
</dbReference>
<dbReference type="InterPro" id="IPR050714">
    <property type="entry name" value="Cobalamin_biosynth_MTase"/>
</dbReference>
<keyword evidence="5" id="KW-0949">S-adenosyl-L-methionine</keyword>
<dbReference type="CDD" id="cd11644">
    <property type="entry name" value="Precorrin-6Y-MT"/>
    <property type="match status" value="1"/>
</dbReference>
<dbReference type="Gene3D" id="3.40.1010.10">
    <property type="entry name" value="Cobalt-precorrin-4 Transmethylase, Domain 1"/>
    <property type="match status" value="1"/>
</dbReference>
<sequence>MTQLAAKRHPTDPATPIEVVGIGADGFPGLTETARNALLNAEVIVGSWRQLNLLPEQCRAERRPWPSPLIPSIEPLFQELAGSRVAVLASGDPMFHGIGTTLIRILGAQYIRVHSAPSSVSLACARLGWAVDQTPVVSLVTKPVASIVPFVDGGQPFMVLCRDETSVGEVAALLQALGHEAAKLTVLSDLGSADEQELYGTAALPPNPESALNVLAVVPRGPTHSCVPGLPDAEYESDGQLTKRDIRALTVSALAPRPGEMLWDIGGGSGSIAIEAMRAEPRLSACCFEVNEDRKQRIARNAMALGVPTLKVLGAAPKALLDAPPPNIIFIGGGLTAAAVFETAWAALPVGGRLVANAVTVESEQKLWRLRKQYGGSIMRIDVAHEYRVGTFTAMKPALPVIQWRVTKEND</sequence>
<evidence type="ECO:0000313" key="7">
    <source>
        <dbReference type="EMBL" id="TWT29020.1"/>
    </source>
</evidence>
<evidence type="ECO:0000256" key="4">
    <source>
        <dbReference type="ARBA" id="ARBA00022679"/>
    </source>
</evidence>
<dbReference type="GO" id="GO:0008276">
    <property type="term" value="F:protein methyltransferase activity"/>
    <property type="evidence" value="ECO:0007669"/>
    <property type="project" value="InterPro"/>
</dbReference>
<dbReference type="PANTHER" id="PTHR43182">
    <property type="entry name" value="COBALT-PRECORRIN-6B C(15)-METHYLTRANSFERASE (DECARBOXYLATING)"/>
    <property type="match status" value="1"/>
</dbReference>
<dbReference type="OrthoDB" id="9787825at2"/>
<organism evidence="7 8">
    <name type="scientific">Corynebacterium canis</name>
    <dbReference type="NCBI Taxonomy" id="679663"/>
    <lineage>
        <taxon>Bacteria</taxon>
        <taxon>Bacillati</taxon>
        <taxon>Actinomycetota</taxon>
        <taxon>Actinomycetes</taxon>
        <taxon>Mycobacteriales</taxon>
        <taxon>Corynebacteriaceae</taxon>
        <taxon>Corynebacterium</taxon>
    </lineage>
</organism>
<protein>
    <submittedName>
        <fullName evidence="7">Precorrin-6y C5,15-methyltransferase (Decarboxylating) subunit CbiE</fullName>
    </submittedName>
</protein>
<dbReference type="PANTHER" id="PTHR43182:SF1">
    <property type="entry name" value="COBALT-PRECORRIN-7 C(5)-METHYLTRANSFERASE"/>
    <property type="match status" value="1"/>
</dbReference>
<evidence type="ECO:0000259" key="6">
    <source>
        <dbReference type="Pfam" id="PF00590"/>
    </source>
</evidence>
<dbReference type="EMBL" id="VOHM01000001">
    <property type="protein sequence ID" value="TWT29020.1"/>
    <property type="molecule type" value="Genomic_DNA"/>
</dbReference>
<dbReference type="Pfam" id="PF00590">
    <property type="entry name" value="TP_methylase"/>
    <property type="match status" value="1"/>
</dbReference>
<comment type="caution">
    <text evidence="7">The sequence shown here is derived from an EMBL/GenBank/DDBJ whole genome shotgun (WGS) entry which is preliminary data.</text>
</comment>
<evidence type="ECO:0000256" key="1">
    <source>
        <dbReference type="ARBA" id="ARBA00004953"/>
    </source>
</evidence>
<keyword evidence="3 7" id="KW-0489">Methyltransferase</keyword>
<keyword evidence="8" id="KW-1185">Reference proteome</keyword>
<comment type="pathway">
    <text evidence="1">Cofactor biosynthesis; adenosylcobalamin biosynthesis.</text>
</comment>
<dbReference type="Proteomes" id="UP000320791">
    <property type="component" value="Unassembled WGS sequence"/>
</dbReference>
<name>A0A5C5UU31_9CORY</name>
<gene>
    <name evidence="7" type="primary">cbiE</name>
    <name evidence="7" type="ORF">FRX94_00405</name>
</gene>
<dbReference type="NCBIfam" id="TIGR02467">
    <property type="entry name" value="CbiE"/>
    <property type="match status" value="1"/>
</dbReference>
<dbReference type="InterPro" id="IPR000878">
    <property type="entry name" value="4pyrrol_Mease"/>
</dbReference>
<dbReference type="AlphaFoldDB" id="A0A5C5UU31"/>
<reference evidence="7 8" key="1">
    <citation type="submission" date="2019-08" db="EMBL/GenBank/DDBJ databases">
        <authorList>
            <person name="Lei W."/>
        </authorList>
    </citation>
    <scope>NUCLEOTIDE SEQUENCE [LARGE SCALE GENOMIC DNA]</scope>
    <source>
        <strain evidence="7 8">CCUG 58627</strain>
    </source>
</reference>
<feature type="domain" description="Tetrapyrrole methylase" evidence="6">
    <location>
        <begin position="19"/>
        <end position="201"/>
    </location>
</feature>
<keyword evidence="4 7" id="KW-0808">Transferase</keyword>
<dbReference type="InterPro" id="IPR006365">
    <property type="entry name" value="Cbl_synth_CobL"/>
</dbReference>
<dbReference type="InterPro" id="IPR012818">
    <property type="entry name" value="CbiE"/>
</dbReference>
<dbReference type="InterPro" id="IPR014008">
    <property type="entry name" value="Cbl_synth_MTase_CbiT"/>
</dbReference>
<dbReference type="SUPFAM" id="SSF53335">
    <property type="entry name" value="S-adenosyl-L-methionine-dependent methyltransferases"/>
    <property type="match status" value="1"/>
</dbReference>
<dbReference type="RefSeq" id="WP_146323136.1">
    <property type="nucleotide sequence ID" value="NZ_BAABLR010000076.1"/>
</dbReference>
<dbReference type="UniPathway" id="UPA00148"/>
<dbReference type="Gene3D" id="3.40.50.150">
    <property type="entry name" value="Vaccinia Virus protein VP39"/>
    <property type="match status" value="1"/>
</dbReference>
<keyword evidence="2" id="KW-0169">Cobalamin biosynthesis</keyword>
<accession>A0A5C5UU31</accession>
<evidence type="ECO:0000256" key="5">
    <source>
        <dbReference type="ARBA" id="ARBA00022691"/>
    </source>
</evidence>
<dbReference type="NCBIfam" id="TIGR02469">
    <property type="entry name" value="CbiT"/>
    <property type="match status" value="1"/>
</dbReference>
<dbReference type="InterPro" id="IPR029063">
    <property type="entry name" value="SAM-dependent_MTases_sf"/>
</dbReference>
<evidence type="ECO:0000256" key="2">
    <source>
        <dbReference type="ARBA" id="ARBA00022573"/>
    </source>
</evidence>
<dbReference type="GO" id="GO:0009236">
    <property type="term" value="P:cobalamin biosynthetic process"/>
    <property type="evidence" value="ECO:0007669"/>
    <property type="project" value="UniProtKB-UniPathway"/>
</dbReference>
<dbReference type="InterPro" id="IPR014777">
    <property type="entry name" value="4pyrrole_Mease_sub1"/>
</dbReference>